<reference evidence="7 8" key="1">
    <citation type="submission" date="2020-08" db="EMBL/GenBank/DDBJ databases">
        <title>Sequencing the genomes of 1000 actinobacteria strains.</title>
        <authorList>
            <person name="Klenk H.-P."/>
        </authorList>
    </citation>
    <scope>NUCLEOTIDE SEQUENCE [LARGE SCALE GENOMIC DNA]</scope>
    <source>
        <strain evidence="7 8">DSM 45362</strain>
    </source>
</reference>
<evidence type="ECO:0000256" key="2">
    <source>
        <dbReference type="ARBA" id="ARBA00023125"/>
    </source>
</evidence>
<organism evidence="7 8">
    <name type="scientific">Allocatelliglobosispora scoriae</name>
    <dbReference type="NCBI Taxonomy" id="643052"/>
    <lineage>
        <taxon>Bacteria</taxon>
        <taxon>Bacillati</taxon>
        <taxon>Actinomycetota</taxon>
        <taxon>Actinomycetes</taxon>
        <taxon>Micromonosporales</taxon>
        <taxon>Micromonosporaceae</taxon>
        <taxon>Allocatelliglobosispora</taxon>
    </lineage>
</organism>
<dbReference type="GO" id="GO:0000976">
    <property type="term" value="F:transcription cis-regulatory region binding"/>
    <property type="evidence" value="ECO:0007669"/>
    <property type="project" value="TreeGrafter"/>
</dbReference>
<sequence>MAATNSSRPATKGNTTEPPRRTGARARPGTLTQDAILDGVIALIEREGVNAMSMRRLGDELGVDATAFYRHFRDKDDLILAAFDRVTGELALEIRALDAAAGWRERLQNLAMGSWRLAERYPAIFSLCFARITGGPAEREIVEFMLSTLAATGLPADRVVLHYRAFGDTTLSLCGAAATVAALDPALREKDANAWSRIYGVLPRAEYPAARAHAAELNAVADQEIYERTVEALLDGIQAAVTGL</sequence>
<proteinExistence type="predicted"/>
<dbReference type="Gene3D" id="1.10.10.60">
    <property type="entry name" value="Homeodomain-like"/>
    <property type="match status" value="1"/>
</dbReference>
<evidence type="ECO:0000256" key="3">
    <source>
        <dbReference type="ARBA" id="ARBA00023163"/>
    </source>
</evidence>
<evidence type="ECO:0000313" key="7">
    <source>
        <dbReference type="EMBL" id="MBB5867392.1"/>
    </source>
</evidence>
<evidence type="ECO:0000313" key="8">
    <source>
        <dbReference type="Proteomes" id="UP000587527"/>
    </source>
</evidence>
<evidence type="ECO:0000259" key="6">
    <source>
        <dbReference type="PROSITE" id="PS50977"/>
    </source>
</evidence>
<comment type="caution">
    <text evidence="7">The sequence shown here is derived from an EMBL/GenBank/DDBJ whole genome shotgun (WGS) entry which is preliminary data.</text>
</comment>
<gene>
    <name evidence="7" type="ORF">F4553_000771</name>
</gene>
<dbReference type="GO" id="GO:0003700">
    <property type="term" value="F:DNA-binding transcription factor activity"/>
    <property type="evidence" value="ECO:0007669"/>
    <property type="project" value="TreeGrafter"/>
</dbReference>
<dbReference type="InterPro" id="IPR009057">
    <property type="entry name" value="Homeodomain-like_sf"/>
</dbReference>
<feature type="compositionally biased region" description="Polar residues" evidence="5">
    <location>
        <begin position="1"/>
        <end position="14"/>
    </location>
</feature>
<dbReference type="RefSeq" id="WP_184832046.1">
    <property type="nucleotide sequence ID" value="NZ_JACHMN010000001.1"/>
</dbReference>
<name>A0A841BKX5_9ACTN</name>
<dbReference type="InterPro" id="IPR036271">
    <property type="entry name" value="Tet_transcr_reg_TetR-rel_C_sf"/>
</dbReference>
<evidence type="ECO:0000256" key="5">
    <source>
        <dbReference type="SAM" id="MobiDB-lite"/>
    </source>
</evidence>
<dbReference type="InterPro" id="IPR001647">
    <property type="entry name" value="HTH_TetR"/>
</dbReference>
<dbReference type="PANTHER" id="PTHR30055">
    <property type="entry name" value="HTH-TYPE TRANSCRIPTIONAL REGULATOR RUTR"/>
    <property type="match status" value="1"/>
</dbReference>
<evidence type="ECO:0000256" key="4">
    <source>
        <dbReference type="PROSITE-ProRule" id="PRU00335"/>
    </source>
</evidence>
<dbReference type="SUPFAM" id="SSF46689">
    <property type="entry name" value="Homeodomain-like"/>
    <property type="match status" value="1"/>
</dbReference>
<protein>
    <submittedName>
        <fullName evidence="7">AcrR family transcriptional regulator</fullName>
    </submittedName>
</protein>
<feature type="region of interest" description="Disordered" evidence="5">
    <location>
        <begin position="1"/>
        <end position="29"/>
    </location>
</feature>
<dbReference type="Pfam" id="PF00440">
    <property type="entry name" value="TetR_N"/>
    <property type="match status" value="1"/>
</dbReference>
<dbReference type="InterPro" id="IPR050109">
    <property type="entry name" value="HTH-type_TetR-like_transc_reg"/>
</dbReference>
<accession>A0A841BKX5</accession>
<keyword evidence="3" id="KW-0804">Transcription</keyword>
<dbReference type="PRINTS" id="PR00455">
    <property type="entry name" value="HTHTETR"/>
</dbReference>
<dbReference type="AlphaFoldDB" id="A0A841BKX5"/>
<dbReference type="PROSITE" id="PS50977">
    <property type="entry name" value="HTH_TETR_2"/>
    <property type="match status" value="1"/>
</dbReference>
<feature type="DNA-binding region" description="H-T-H motif" evidence="4">
    <location>
        <begin position="53"/>
        <end position="72"/>
    </location>
</feature>
<dbReference type="Proteomes" id="UP000587527">
    <property type="component" value="Unassembled WGS sequence"/>
</dbReference>
<dbReference type="PANTHER" id="PTHR30055:SF151">
    <property type="entry name" value="TRANSCRIPTIONAL REGULATORY PROTEIN"/>
    <property type="match status" value="1"/>
</dbReference>
<keyword evidence="8" id="KW-1185">Reference proteome</keyword>
<dbReference type="EMBL" id="JACHMN010000001">
    <property type="protein sequence ID" value="MBB5867392.1"/>
    <property type="molecule type" value="Genomic_DNA"/>
</dbReference>
<dbReference type="Gene3D" id="1.10.357.10">
    <property type="entry name" value="Tetracycline Repressor, domain 2"/>
    <property type="match status" value="1"/>
</dbReference>
<dbReference type="GO" id="GO:0045892">
    <property type="term" value="P:negative regulation of DNA-templated transcription"/>
    <property type="evidence" value="ECO:0007669"/>
    <property type="project" value="InterPro"/>
</dbReference>
<dbReference type="InterPro" id="IPR004111">
    <property type="entry name" value="Repressor_TetR_C"/>
</dbReference>
<keyword evidence="2 4" id="KW-0238">DNA-binding</keyword>
<dbReference type="Pfam" id="PF02909">
    <property type="entry name" value="TetR_C_1"/>
    <property type="match status" value="1"/>
</dbReference>
<dbReference type="SUPFAM" id="SSF48498">
    <property type="entry name" value="Tetracyclin repressor-like, C-terminal domain"/>
    <property type="match status" value="1"/>
</dbReference>
<feature type="domain" description="HTH tetR-type" evidence="6">
    <location>
        <begin position="30"/>
        <end position="90"/>
    </location>
</feature>
<evidence type="ECO:0000256" key="1">
    <source>
        <dbReference type="ARBA" id="ARBA00023015"/>
    </source>
</evidence>
<keyword evidence="1" id="KW-0805">Transcription regulation</keyword>